<evidence type="ECO:0000313" key="2">
    <source>
        <dbReference type="EMBL" id="KAF0692298.1"/>
    </source>
</evidence>
<feature type="non-terminal residue" evidence="2">
    <location>
        <position position="300"/>
    </location>
</feature>
<comment type="caution">
    <text evidence="2">The sequence shown here is derived from an EMBL/GenBank/DDBJ whole genome shotgun (WGS) entry which is preliminary data.</text>
</comment>
<feature type="region of interest" description="Disordered" evidence="1">
    <location>
        <begin position="1"/>
        <end position="37"/>
    </location>
</feature>
<dbReference type="Proteomes" id="UP000478052">
    <property type="component" value="Unassembled WGS sequence"/>
</dbReference>
<name>A0A6G0VKB1_APHCR</name>
<accession>A0A6G0VKB1</accession>
<sequence length="300" mass="34285">MSDFEDNPKDNGPSTPKKKRLVRNELHKHKKQKHRKQKFRKEWETSIIYKNWLKEDQADCFRAKCSKCKVSFLSEITSIKNHAKSISHQIAVKNTPKASQSFLLQFTSVKVNPIDEQVKNAEIKPSGFLAEHNISFLSIDHLEPLLKEIFPDFKICQKIKLKRTKAINIIKNVFAPVEKNVLINKLNITKFSVMIEESTDIACISTMCIVFRLFDNDIGKICSQFWDLLPVHDLENPDKVHAGATAENIFSSVIGSFKKYNVNVNNIIGFGSDGCSTMMGKNNSVSTRMNEMFPGVFIMR</sequence>
<dbReference type="PANTHER" id="PTHR37162">
    <property type="entry name" value="HAT FAMILY DIMERISATION DOMAINCONTAINING PROTEIN-RELATED"/>
    <property type="match status" value="1"/>
</dbReference>
<dbReference type="EMBL" id="VUJU01015733">
    <property type="protein sequence ID" value="KAF0692298.1"/>
    <property type="molecule type" value="Genomic_DNA"/>
</dbReference>
<evidence type="ECO:0000313" key="3">
    <source>
        <dbReference type="Proteomes" id="UP000478052"/>
    </source>
</evidence>
<evidence type="ECO:0000256" key="1">
    <source>
        <dbReference type="SAM" id="MobiDB-lite"/>
    </source>
</evidence>
<keyword evidence="3" id="KW-1185">Reference proteome</keyword>
<dbReference type="OrthoDB" id="6622882at2759"/>
<dbReference type="AlphaFoldDB" id="A0A6G0VKB1"/>
<proteinExistence type="predicted"/>
<feature type="compositionally biased region" description="Basic residues" evidence="1">
    <location>
        <begin position="16"/>
        <end position="37"/>
    </location>
</feature>
<organism evidence="2 3">
    <name type="scientific">Aphis craccivora</name>
    <name type="common">Cowpea aphid</name>
    <dbReference type="NCBI Taxonomy" id="307492"/>
    <lineage>
        <taxon>Eukaryota</taxon>
        <taxon>Metazoa</taxon>
        <taxon>Ecdysozoa</taxon>
        <taxon>Arthropoda</taxon>
        <taxon>Hexapoda</taxon>
        <taxon>Insecta</taxon>
        <taxon>Pterygota</taxon>
        <taxon>Neoptera</taxon>
        <taxon>Paraneoptera</taxon>
        <taxon>Hemiptera</taxon>
        <taxon>Sternorrhyncha</taxon>
        <taxon>Aphidomorpha</taxon>
        <taxon>Aphidoidea</taxon>
        <taxon>Aphididae</taxon>
        <taxon>Aphidini</taxon>
        <taxon>Aphis</taxon>
        <taxon>Aphis</taxon>
    </lineage>
</organism>
<protein>
    <submittedName>
        <fullName evidence="2">DUF4371 domain-containing protein</fullName>
    </submittedName>
</protein>
<gene>
    <name evidence="2" type="ORF">FWK35_00037898</name>
</gene>
<reference evidence="2 3" key="1">
    <citation type="submission" date="2019-08" db="EMBL/GenBank/DDBJ databases">
        <title>Whole genome of Aphis craccivora.</title>
        <authorList>
            <person name="Voronova N.V."/>
            <person name="Shulinski R.S."/>
            <person name="Bandarenka Y.V."/>
            <person name="Zhorov D.G."/>
            <person name="Warner D."/>
        </authorList>
    </citation>
    <scope>NUCLEOTIDE SEQUENCE [LARGE SCALE GENOMIC DNA]</scope>
    <source>
        <strain evidence="2">180601</strain>
        <tissue evidence="2">Whole Body</tissue>
    </source>
</reference>
<dbReference type="PANTHER" id="PTHR37162:SF1">
    <property type="entry name" value="BED-TYPE DOMAIN-CONTAINING PROTEIN"/>
    <property type="match status" value="1"/>
</dbReference>